<organism evidence="2 3">
    <name type="scientific">Leucobacter iarius</name>
    <dbReference type="NCBI Taxonomy" id="333963"/>
    <lineage>
        <taxon>Bacteria</taxon>
        <taxon>Bacillati</taxon>
        <taxon>Actinomycetota</taxon>
        <taxon>Actinomycetes</taxon>
        <taxon>Micrococcales</taxon>
        <taxon>Microbacteriaceae</taxon>
        <taxon>Leucobacter</taxon>
    </lineage>
</organism>
<reference evidence="2 3" key="1">
    <citation type="journal article" date="2019" name="Int. J. Syst. Evol. Microbiol.">
        <title>The Global Catalogue of Microorganisms (GCM) 10K type strain sequencing project: providing services to taxonomists for standard genome sequencing and annotation.</title>
        <authorList>
            <consortium name="The Broad Institute Genomics Platform"/>
            <consortium name="The Broad Institute Genome Sequencing Center for Infectious Disease"/>
            <person name="Wu L."/>
            <person name="Ma J."/>
        </authorList>
    </citation>
    <scope>NUCLEOTIDE SEQUENCE [LARGE SCALE GENOMIC DNA]</scope>
    <source>
        <strain evidence="2 3">JCM 14736</strain>
    </source>
</reference>
<gene>
    <name evidence="2" type="ORF">GCM10009768_07530</name>
</gene>
<keyword evidence="3" id="KW-1185">Reference proteome</keyword>
<protein>
    <submittedName>
        <fullName evidence="2">Amidohydrolase family protein</fullName>
    </submittedName>
</protein>
<evidence type="ECO:0000313" key="2">
    <source>
        <dbReference type="EMBL" id="GAA1781058.1"/>
    </source>
</evidence>
<dbReference type="SUPFAM" id="SSF51338">
    <property type="entry name" value="Composite domain of metallo-dependent hydrolases"/>
    <property type="match status" value="1"/>
</dbReference>
<feature type="domain" description="Amidohydrolase-related" evidence="1">
    <location>
        <begin position="56"/>
        <end position="386"/>
    </location>
</feature>
<proteinExistence type="predicted"/>
<dbReference type="PANTHER" id="PTHR43135">
    <property type="entry name" value="ALPHA-D-RIBOSE 1-METHYLPHOSPHONATE 5-TRIPHOSPHATE DIPHOSPHATASE"/>
    <property type="match status" value="1"/>
</dbReference>
<dbReference type="Proteomes" id="UP001500851">
    <property type="component" value="Unassembled WGS sequence"/>
</dbReference>
<name>A0ABN2L9X9_9MICO</name>
<dbReference type="InterPro" id="IPR011059">
    <property type="entry name" value="Metal-dep_hydrolase_composite"/>
</dbReference>
<evidence type="ECO:0000313" key="3">
    <source>
        <dbReference type="Proteomes" id="UP001500851"/>
    </source>
</evidence>
<dbReference type="InterPro" id="IPR006680">
    <property type="entry name" value="Amidohydro-rel"/>
</dbReference>
<dbReference type="InterPro" id="IPR051781">
    <property type="entry name" value="Metallo-dep_Hydrolase"/>
</dbReference>
<dbReference type="Pfam" id="PF01979">
    <property type="entry name" value="Amidohydro_1"/>
    <property type="match status" value="1"/>
</dbReference>
<dbReference type="SUPFAM" id="SSF51556">
    <property type="entry name" value="Metallo-dependent hydrolases"/>
    <property type="match status" value="1"/>
</dbReference>
<dbReference type="InterPro" id="IPR032466">
    <property type="entry name" value="Metal_Hydrolase"/>
</dbReference>
<accession>A0ABN2L9X9</accession>
<dbReference type="EMBL" id="BAAAOB010000001">
    <property type="protein sequence ID" value="GAA1781058.1"/>
    <property type="molecule type" value="Genomic_DNA"/>
</dbReference>
<dbReference type="Gene3D" id="3.20.20.140">
    <property type="entry name" value="Metal-dependent hydrolases"/>
    <property type="match status" value="1"/>
</dbReference>
<evidence type="ECO:0000259" key="1">
    <source>
        <dbReference type="Pfam" id="PF01979"/>
    </source>
</evidence>
<comment type="caution">
    <text evidence="2">The sequence shown here is derived from an EMBL/GenBank/DDBJ whole genome shotgun (WGS) entry which is preliminary data.</text>
</comment>
<dbReference type="PANTHER" id="PTHR43135:SF3">
    <property type="entry name" value="ALPHA-D-RIBOSE 1-METHYLPHOSPHONATE 5-TRIPHOSPHATE DIPHOSPHATASE"/>
    <property type="match status" value="1"/>
</dbReference>
<sequence length="396" mass="40294">MANARVLDEHGRFGAPVDIAWRDGRFVGTDGAPGAPSADAGGDTGTATIDGSGRWLIPGLVDAHTHAAWQAFDAADRDAIPEAEAVELTRRALHAMLLRGTTSVRDAGGLRSDSLRAIEVDARPRVQTAEVLIDREAADAAGGVERAAEAALVAGARWIKLVGTAGVASPQGSRLDPVFSLDETTAAVRLAAQTGAGVMVHAWGGAAVDHAIEAGAASIEHGMFLTAAQAARAAERGLVLVPTLRIYRQVRGMIDAGELPGAFGPRVDEAVAAHPGAVRTARDAGLRIALGSDSGTPEQHRTALREFAALVEAGLTPEDALVAATRTGAELLAAVAGPGSPAPSGRIAPGEIADAVLLNVDPSDPANRDAIGDPSAVDAVILGGRTILPRAADLDP</sequence>
<dbReference type="Gene3D" id="2.30.40.10">
    <property type="entry name" value="Urease, subunit C, domain 1"/>
    <property type="match status" value="1"/>
</dbReference>